<evidence type="ECO:0000313" key="2">
    <source>
        <dbReference type="Proteomes" id="UP001218638"/>
    </source>
</evidence>
<name>A0AAF0CP19_9BACT</name>
<dbReference type="RefSeq" id="WP_330932184.1">
    <property type="nucleotide sequence ID" value="NZ_CP119075.1"/>
</dbReference>
<reference evidence="1" key="1">
    <citation type="submission" date="2023-03" db="EMBL/GenBank/DDBJ databases">
        <title>Lomoglobus Profundus gen. nov., sp. nov., a novel member of the phylum Verrucomicrobia, isolated from deep-marine sediment of South China Sea.</title>
        <authorList>
            <person name="Ahmad T."/>
            <person name="Ishaq S.E."/>
            <person name="Wang F."/>
        </authorList>
    </citation>
    <scope>NUCLEOTIDE SEQUENCE</scope>
    <source>
        <strain evidence="1">LMO-M01</strain>
    </source>
</reference>
<organism evidence="1 2">
    <name type="scientific">Synoicihabitans lomoniglobus</name>
    <dbReference type="NCBI Taxonomy" id="2909285"/>
    <lineage>
        <taxon>Bacteria</taxon>
        <taxon>Pseudomonadati</taxon>
        <taxon>Verrucomicrobiota</taxon>
        <taxon>Opitutia</taxon>
        <taxon>Opitutales</taxon>
        <taxon>Opitutaceae</taxon>
        <taxon>Synoicihabitans</taxon>
    </lineage>
</organism>
<gene>
    <name evidence="1" type="ORF">PXH66_00105</name>
</gene>
<sequence length="127" mass="14278">MKSLAILVLTTVGVFGNTPPLPLSVDDRFYLVRTETGEREAYLREEGLVLVLEPDGLHIGAERIPDPESVAYIDRLLKEKKTDRIHLFVRESSKYGAVIQATDLLRQTSARHVGLYLDELIPGVTYQ</sequence>
<accession>A0AAF0CP19</accession>
<protein>
    <submittedName>
        <fullName evidence="1">Uncharacterized protein</fullName>
    </submittedName>
</protein>
<keyword evidence="2" id="KW-1185">Reference proteome</keyword>
<dbReference type="Proteomes" id="UP001218638">
    <property type="component" value="Chromosome"/>
</dbReference>
<dbReference type="KEGG" id="slom:PXH66_00105"/>
<proteinExistence type="predicted"/>
<evidence type="ECO:0000313" key="1">
    <source>
        <dbReference type="EMBL" id="WED65255.1"/>
    </source>
</evidence>
<dbReference type="EMBL" id="CP119075">
    <property type="protein sequence ID" value="WED65255.1"/>
    <property type="molecule type" value="Genomic_DNA"/>
</dbReference>
<dbReference type="AlphaFoldDB" id="A0AAF0CP19"/>